<dbReference type="SMART" id="SM00748">
    <property type="entry name" value="HEPN"/>
    <property type="match status" value="1"/>
</dbReference>
<dbReference type="CDD" id="cd05403">
    <property type="entry name" value="NT_KNTase_like"/>
    <property type="match status" value="1"/>
</dbReference>
<comment type="caution">
    <text evidence="2">The sequence shown here is derived from an EMBL/GenBank/DDBJ whole genome shotgun (WGS) entry which is preliminary data.</text>
</comment>
<dbReference type="AlphaFoldDB" id="A0A0L8BCM4"/>
<feature type="domain" description="HEPN" evidence="1">
    <location>
        <begin position="169"/>
        <end position="289"/>
    </location>
</feature>
<dbReference type="InterPro" id="IPR043519">
    <property type="entry name" value="NT_sf"/>
</dbReference>
<sequence length="305" mass="35240">MKTGLDHLPPIKQHELRRIVEIIFEEFEDALKGSSAEFKKKGRILKIILFGSYGRGTFVDEPHTKKGYRSDYDLLIVVNSKKLTDIATYWHKTQDRLLHLKDVKTPVSLIVHSRREVNASLREGLYFFVDIARDGVILHELDDEPLAAPKRLTPQQAYEQAKKHFAARGKVIDTFVESSVFRLEKRDLSGSAFMLHQAVEHMYGALLLTLTNYSPPSHNLNFLRSLAEDTDQRLVDVWPRDQHRFIAWYNILNEAYVKARYSEHYDISQEALAWLTDRAAALDAITRDICETHISTLGTEAERHR</sequence>
<dbReference type="GO" id="GO:0016779">
    <property type="term" value="F:nucleotidyltransferase activity"/>
    <property type="evidence" value="ECO:0007669"/>
    <property type="project" value="InterPro"/>
</dbReference>
<gene>
    <name evidence="2" type="ORF">AC244_34285</name>
</gene>
<evidence type="ECO:0000259" key="1">
    <source>
        <dbReference type="PROSITE" id="PS50910"/>
    </source>
</evidence>
<dbReference type="Proteomes" id="UP000037425">
    <property type="component" value="Unassembled WGS sequence"/>
</dbReference>
<accession>A0A0L8BCM4</accession>
<dbReference type="EMBL" id="LGAP01000057">
    <property type="protein sequence ID" value="KOF12461.1"/>
    <property type="molecule type" value="Genomic_DNA"/>
</dbReference>
<reference evidence="3" key="1">
    <citation type="submission" date="2015-07" db="EMBL/GenBank/DDBJ databases">
        <title>Whole genome sequence of an Ensifer adhaerens strain isolated from a cave pool in the Wind Cave National Park.</title>
        <authorList>
            <person name="Eng W.W.H."/>
            <person name="Gan H.M."/>
            <person name="Barton H.A."/>
            <person name="Savka M.A."/>
        </authorList>
    </citation>
    <scope>NUCLEOTIDE SEQUENCE [LARGE SCALE GENOMIC DNA]</scope>
    <source>
        <strain evidence="3">SD006</strain>
    </source>
</reference>
<organism evidence="2 3">
    <name type="scientific">Ensifer adhaerens</name>
    <name type="common">Sinorhizobium morelense</name>
    <dbReference type="NCBI Taxonomy" id="106592"/>
    <lineage>
        <taxon>Bacteria</taxon>
        <taxon>Pseudomonadati</taxon>
        <taxon>Pseudomonadota</taxon>
        <taxon>Alphaproteobacteria</taxon>
        <taxon>Hyphomicrobiales</taxon>
        <taxon>Rhizobiaceae</taxon>
        <taxon>Sinorhizobium/Ensifer group</taxon>
        <taxon>Ensifer</taxon>
    </lineage>
</organism>
<name>A0A0L8BCM4_ENSAD</name>
<dbReference type="PANTHER" id="PTHR33933:SF1">
    <property type="entry name" value="PROTEIN ADENYLYLTRANSFERASE MNTA-RELATED"/>
    <property type="match status" value="1"/>
</dbReference>
<evidence type="ECO:0000313" key="3">
    <source>
        <dbReference type="Proteomes" id="UP000037425"/>
    </source>
</evidence>
<dbReference type="InterPro" id="IPR052548">
    <property type="entry name" value="Type_VII_TA_antitoxin"/>
</dbReference>
<dbReference type="InterPro" id="IPR007842">
    <property type="entry name" value="HEPN_dom"/>
</dbReference>
<dbReference type="SUPFAM" id="SSF81593">
    <property type="entry name" value="Nucleotidyltransferase substrate binding subunit/domain"/>
    <property type="match status" value="1"/>
</dbReference>
<dbReference type="InterPro" id="IPR002934">
    <property type="entry name" value="Polymerase_NTP_transf_dom"/>
</dbReference>
<dbReference type="Pfam" id="PF01909">
    <property type="entry name" value="NTP_transf_2"/>
    <property type="match status" value="1"/>
</dbReference>
<dbReference type="PANTHER" id="PTHR33933">
    <property type="entry name" value="NUCLEOTIDYLTRANSFERASE"/>
    <property type="match status" value="1"/>
</dbReference>
<keyword evidence="2" id="KW-0808">Transferase</keyword>
<dbReference type="Gene3D" id="3.30.460.10">
    <property type="entry name" value="Beta Polymerase, domain 2"/>
    <property type="match status" value="1"/>
</dbReference>
<protein>
    <submittedName>
        <fullName evidence="2">Nucleotidyltransferase</fullName>
    </submittedName>
</protein>
<dbReference type="Pfam" id="PF05168">
    <property type="entry name" value="HEPN"/>
    <property type="match status" value="1"/>
</dbReference>
<dbReference type="RefSeq" id="WP_053253270.1">
    <property type="nucleotide sequence ID" value="NZ_LGAP01000057.1"/>
</dbReference>
<dbReference type="PROSITE" id="PS50910">
    <property type="entry name" value="HEPN"/>
    <property type="match status" value="1"/>
</dbReference>
<evidence type="ECO:0000313" key="2">
    <source>
        <dbReference type="EMBL" id="KOF12461.1"/>
    </source>
</evidence>
<dbReference type="OrthoDB" id="7442350at2"/>
<dbReference type="SUPFAM" id="SSF81301">
    <property type="entry name" value="Nucleotidyltransferase"/>
    <property type="match status" value="1"/>
</dbReference>
<dbReference type="PATRIC" id="fig|106592.7.peg.6588"/>
<dbReference type="Gene3D" id="1.20.120.330">
    <property type="entry name" value="Nucleotidyltransferases domain 2"/>
    <property type="match status" value="1"/>
</dbReference>
<proteinExistence type="predicted"/>